<keyword evidence="3" id="KW-1185">Reference proteome</keyword>
<feature type="non-terminal residue" evidence="2">
    <location>
        <position position="1"/>
    </location>
</feature>
<name>A0A9P8IGB0_9PEZI</name>
<dbReference type="EMBL" id="JAGHQM010001720">
    <property type="protein sequence ID" value="KAH0552893.1"/>
    <property type="molecule type" value="Genomic_DNA"/>
</dbReference>
<keyword evidence="1" id="KW-0812">Transmembrane</keyword>
<accession>A0A9P8IGB0</accession>
<dbReference type="AlphaFoldDB" id="A0A9P8IGB0"/>
<keyword evidence="1" id="KW-0472">Membrane</keyword>
<feature type="transmembrane region" description="Helical" evidence="1">
    <location>
        <begin position="35"/>
        <end position="59"/>
    </location>
</feature>
<comment type="caution">
    <text evidence="2">The sequence shown here is derived from an EMBL/GenBank/DDBJ whole genome shotgun (WGS) entry which is preliminary data.</text>
</comment>
<evidence type="ECO:0000313" key="3">
    <source>
        <dbReference type="Proteomes" id="UP000750711"/>
    </source>
</evidence>
<protein>
    <submittedName>
        <fullName evidence="2">Uncharacterized protein</fullName>
    </submittedName>
</protein>
<keyword evidence="1" id="KW-1133">Transmembrane helix</keyword>
<organism evidence="2 3">
    <name type="scientific">Trichoglossum hirsutum</name>
    <dbReference type="NCBI Taxonomy" id="265104"/>
    <lineage>
        <taxon>Eukaryota</taxon>
        <taxon>Fungi</taxon>
        <taxon>Dikarya</taxon>
        <taxon>Ascomycota</taxon>
        <taxon>Pezizomycotina</taxon>
        <taxon>Geoglossomycetes</taxon>
        <taxon>Geoglossales</taxon>
        <taxon>Geoglossaceae</taxon>
        <taxon>Trichoglossum</taxon>
    </lineage>
</organism>
<evidence type="ECO:0000256" key="1">
    <source>
        <dbReference type="SAM" id="Phobius"/>
    </source>
</evidence>
<reference evidence="2" key="1">
    <citation type="submission" date="2021-03" db="EMBL/GenBank/DDBJ databases">
        <title>Comparative genomics and phylogenomic investigation of the class Geoglossomycetes provide insights into ecological specialization and systematics.</title>
        <authorList>
            <person name="Melie T."/>
            <person name="Pirro S."/>
            <person name="Miller A.N."/>
            <person name="Quandt A."/>
        </authorList>
    </citation>
    <scope>NUCLEOTIDE SEQUENCE</scope>
    <source>
        <strain evidence="2">CAQ_001_2017</strain>
    </source>
</reference>
<dbReference type="Proteomes" id="UP000750711">
    <property type="component" value="Unassembled WGS sequence"/>
</dbReference>
<gene>
    <name evidence="2" type="ORF">GP486_006907</name>
</gene>
<evidence type="ECO:0000313" key="2">
    <source>
        <dbReference type="EMBL" id="KAH0552893.1"/>
    </source>
</evidence>
<proteinExistence type="predicted"/>
<sequence>LFDLFSSLFDLFSSNTKNKILKSKIMGFKFKTGKAATVVAATAVIGPVSGAFMATGWVAHKIVKKANVKKARKIMREADAKEAQ</sequence>